<dbReference type="AlphaFoldDB" id="A0A1X2EM18"/>
<dbReference type="SUPFAM" id="SSF140459">
    <property type="entry name" value="PE/PPE dimer-like"/>
    <property type="match status" value="1"/>
</dbReference>
<dbReference type="InterPro" id="IPR000030">
    <property type="entry name" value="PPE_dom"/>
</dbReference>
<proteinExistence type="inferred from homology"/>
<dbReference type="EMBL" id="LQPZ01000016">
    <property type="protein sequence ID" value="ORX06191.1"/>
    <property type="molecule type" value="Genomic_DNA"/>
</dbReference>
<evidence type="ECO:0000256" key="1">
    <source>
        <dbReference type="ARBA" id="ARBA00010652"/>
    </source>
</evidence>
<dbReference type="GO" id="GO:0052572">
    <property type="term" value="P:response to host immune response"/>
    <property type="evidence" value="ECO:0007669"/>
    <property type="project" value="TreeGrafter"/>
</dbReference>
<dbReference type="InterPro" id="IPR043641">
    <property type="entry name" value="PPE-PPW_C"/>
</dbReference>
<dbReference type="OrthoDB" id="4753487at2"/>
<evidence type="ECO:0008006" key="7">
    <source>
        <dbReference type="Google" id="ProtNLM"/>
    </source>
</evidence>
<accession>A0A1X2EM18</accession>
<dbReference type="PANTHER" id="PTHR46766:SF1">
    <property type="entry name" value="GLUTAMINE-RICH PROTEIN 2"/>
    <property type="match status" value="1"/>
</dbReference>
<feature type="compositionally biased region" description="Basic and acidic residues" evidence="2">
    <location>
        <begin position="542"/>
        <end position="554"/>
    </location>
</feature>
<feature type="compositionally biased region" description="Low complexity" evidence="2">
    <location>
        <begin position="488"/>
        <end position="499"/>
    </location>
</feature>
<evidence type="ECO:0000256" key="2">
    <source>
        <dbReference type="SAM" id="MobiDB-lite"/>
    </source>
</evidence>
<feature type="compositionally biased region" description="Low complexity" evidence="2">
    <location>
        <begin position="433"/>
        <end position="453"/>
    </location>
</feature>
<dbReference type="InterPro" id="IPR038332">
    <property type="entry name" value="PPE_sf"/>
</dbReference>
<feature type="domain" description="PPE-PPW subfamily C-terminal" evidence="4">
    <location>
        <begin position="498"/>
        <end position="543"/>
    </location>
</feature>
<dbReference type="RefSeq" id="WP_085109468.1">
    <property type="nucleotide sequence ID" value="NZ_LQPZ01000016.1"/>
</dbReference>
<feature type="domain" description="PPE" evidence="3">
    <location>
        <begin position="6"/>
        <end position="167"/>
    </location>
</feature>
<dbReference type="Gene3D" id="1.20.1260.20">
    <property type="entry name" value="PPE superfamily"/>
    <property type="match status" value="1"/>
</dbReference>
<organism evidence="5 6">
    <name type="scientific">Mycolicibacillus trivialis</name>
    <dbReference type="NCBI Taxonomy" id="1798"/>
    <lineage>
        <taxon>Bacteria</taxon>
        <taxon>Bacillati</taxon>
        <taxon>Actinomycetota</taxon>
        <taxon>Actinomycetes</taxon>
        <taxon>Mycobacteriales</taxon>
        <taxon>Mycobacteriaceae</taxon>
        <taxon>Mycolicibacillus</taxon>
    </lineage>
</organism>
<protein>
    <recommendedName>
        <fullName evidence="7">PPE family domain-containing protein</fullName>
    </recommendedName>
</protein>
<evidence type="ECO:0000259" key="4">
    <source>
        <dbReference type="Pfam" id="PF18878"/>
    </source>
</evidence>
<keyword evidence="6" id="KW-1185">Reference proteome</keyword>
<reference evidence="5 6" key="1">
    <citation type="submission" date="2016-01" db="EMBL/GenBank/DDBJ databases">
        <title>The new phylogeny of the genus Mycobacterium.</title>
        <authorList>
            <person name="Tarcisio F."/>
            <person name="Conor M."/>
            <person name="Antonella G."/>
            <person name="Elisabetta G."/>
            <person name="Giulia F.S."/>
            <person name="Sara T."/>
            <person name="Anna F."/>
            <person name="Clotilde B."/>
            <person name="Roberto B."/>
            <person name="Veronica D.S."/>
            <person name="Fabio R."/>
            <person name="Monica P."/>
            <person name="Olivier J."/>
            <person name="Enrico T."/>
            <person name="Nicola S."/>
        </authorList>
    </citation>
    <scope>NUCLEOTIDE SEQUENCE [LARGE SCALE GENOMIC DNA]</scope>
    <source>
        <strain evidence="5 6">DSM 44153</strain>
    </source>
</reference>
<feature type="compositionally biased region" description="Low complexity" evidence="2">
    <location>
        <begin position="374"/>
        <end position="392"/>
    </location>
</feature>
<dbReference type="PANTHER" id="PTHR46766">
    <property type="entry name" value="GLUTAMINE-RICH PROTEIN 2"/>
    <property type="match status" value="1"/>
</dbReference>
<sequence length="561" mass="56458">MTAAVWMAAPPEVHSALLSAGPGPGPLLAAAGSWHALSAAYTEVAAELEAALSTTATAWEGPTAVSYRAAHLPYLTWLLHAGADSAARATQHQIAAAAYTTALAAMPTLPELAANHATHAALVATNFFGINTIPIAVNEADYVRMWVQAATAMSAYEATSTTALRAAPATAAAPPIVRTESTPAADQPEPANPLQGLLDRIEPILKMLGIENSDTAHNPAVSNALTDAVARLLHYVGIDWDPGAALLNGHPYDYYMNAAEPIWYVARSLELFQNFLEVGQNPAQAVQSLQYLVAVALFDWPTHVAQVITAVSQSPALMLAAAGAGMAPLGAAGGAAGLAGLAGLPSPAAVATPSAPVDVPAGIPPLGAATPAPVGAAAGAPPSSPAPAAAPAAPAPPGAPPSPLPAAGPPAMVPPLLVGPPRIDVDSGMGSSAAASRKASEPDAAAAAASAARTAREAARARRRRRARQREEGAEFMDMNIELTPDWAGPDPAAPTPSGAGAGPLGLAGTAPTDDVAGAVGLARTGGSEFDSGPPEPMVPRTWREPGRRSDRLGGGHHMGR</sequence>
<feature type="compositionally biased region" description="Pro residues" evidence="2">
    <location>
        <begin position="393"/>
        <end position="413"/>
    </location>
</feature>
<evidence type="ECO:0000313" key="5">
    <source>
        <dbReference type="EMBL" id="ORX06191.1"/>
    </source>
</evidence>
<dbReference type="Proteomes" id="UP000193090">
    <property type="component" value="Unassembled WGS sequence"/>
</dbReference>
<name>A0A1X2EM18_9MYCO</name>
<gene>
    <name evidence="5" type="ORF">AWC30_07260</name>
</gene>
<dbReference type="Pfam" id="PF18878">
    <property type="entry name" value="PPE-PPW"/>
    <property type="match status" value="1"/>
</dbReference>
<dbReference type="Pfam" id="PF00823">
    <property type="entry name" value="PPE"/>
    <property type="match status" value="1"/>
</dbReference>
<comment type="similarity">
    <text evidence="1">Belongs to the mycobacterial PPE family.</text>
</comment>
<feature type="region of interest" description="Disordered" evidence="2">
    <location>
        <begin position="374"/>
        <end position="561"/>
    </location>
</feature>
<evidence type="ECO:0000313" key="6">
    <source>
        <dbReference type="Proteomes" id="UP000193090"/>
    </source>
</evidence>
<comment type="caution">
    <text evidence="5">The sequence shown here is derived from an EMBL/GenBank/DDBJ whole genome shotgun (WGS) entry which is preliminary data.</text>
</comment>
<evidence type="ECO:0000259" key="3">
    <source>
        <dbReference type="Pfam" id="PF00823"/>
    </source>
</evidence>